<name>A0A6M3KMI3_9ZZZZ</name>
<gene>
    <name evidence="1" type="ORF">MM415A00396_0041</name>
</gene>
<sequence length="127" mass="13883">MPEIQTKVLNWIATGRVGASSKAMAMAACGLPNDGSYPHDPGDLNRCLLLLEAVPDVRDHFDKIAALGVVWERLIGRWANIEASFLDEAGLNWSKAQTAPKTYALMRDVKGEEPGVVRFGGVSFRTR</sequence>
<evidence type="ECO:0000313" key="1">
    <source>
        <dbReference type="EMBL" id="QJA82605.1"/>
    </source>
</evidence>
<accession>A0A6M3KMI3</accession>
<reference evidence="1" key="1">
    <citation type="submission" date="2020-03" db="EMBL/GenBank/DDBJ databases">
        <title>The deep terrestrial virosphere.</title>
        <authorList>
            <person name="Holmfeldt K."/>
            <person name="Nilsson E."/>
            <person name="Simone D."/>
            <person name="Lopez-Fernandez M."/>
            <person name="Wu X."/>
            <person name="de Brujin I."/>
            <person name="Lundin D."/>
            <person name="Andersson A."/>
            <person name="Bertilsson S."/>
            <person name="Dopson M."/>
        </authorList>
    </citation>
    <scope>NUCLEOTIDE SEQUENCE</scope>
    <source>
        <strain evidence="1">MM415A00396</strain>
    </source>
</reference>
<dbReference type="AlphaFoldDB" id="A0A6M3KMI3"/>
<dbReference type="EMBL" id="MT142491">
    <property type="protein sequence ID" value="QJA82605.1"/>
    <property type="molecule type" value="Genomic_DNA"/>
</dbReference>
<protein>
    <submittedName>
        <fullName evidence="1">Uncharacterized protein</fullName>
    </submittedName>
</protein>
<proteinExistence type="predicted"/>
<organism evidence="1">
    <name type="scientific">viral metagenome</name>
    <dbReference type="NCBI Taxonomy" id="1070528"/>
    <lineage>
        <taxon>unclassified sequences</taxon>
        <taxon>metagenomes</taxon>
        <taxon>organismal metagenomes</taxon>
    </lineage>
</organism>